<evidence type="ECO:0000256" key="5">
    <source>
        <dbReference type="ARBA" id="ARBA00026071"/>
    </source>
</evidence>
<dbReference type="GO" id="GO:0005839">
    <property type="term" value="C:proteasome core complex"/>
    <property type="evidence" value="ECO:0007669"/>
    <property type="project" value="InterPro"/>
</dbReference>
<dbReference type="SUPFAM" id="SSF56235">
    <property type="entry name" value="N-terminal nucleophile aminohydrolases (Ntn hydrolases)"/>
    <property type="match status" value="1"/>
</dbReference>
<evidence type="ECO:0000256" key="4">
    <source>
        <dbReference type="ARBA" id="ARBA00023242"/>
    </source>
</evidence>
<dbReference type="CDD" id="cd03757">
    <property type="entry name" value="proteasome_beta_type_1"/>
    <property type="match status" value="1"/>
</dbReference>
<dbReference type="PANTHER" id="PTHR32194:SF2">
    <property type="entry name" value="PROTEASOME SUBUNIT BETA TYPE-1"/>
    <property type="match status" value="1"/>
</dbReference>
<dbReference type="GO" id="GO:0005737">
    <property type="term" value="C:cytoplasm"/>
    <property type="evidence" value="ECO:0007669"/>
    <property type="project" value="TreeGrafter"/>
</dbReference>
<gene>
    <name evidence="6" type="ORF">PV328_001527</name>
</gene>
<evidence type="ECO:0000313" key="6">
    <source>
        <dbReference type="EMBL" id="KAK0177477.1"/>
    </source>
</evidence>
<comment type="subcellular location">
    <subcellularLocation>
        <location evidence="1">Nucleus</location>
    </subcellularLocation>
</comment>
<evidence type="ECO:0000313" key="7">
    <source>
        <dbReference type="Proteomes" id="UP001168990"/>
    </source>
</evidence>
<dbReference type="GO" id="GO:0051603">
    <property type="term" value="P:proteolysis involved in protein catabolic process"/>
    <property type="evidence" value="ECO:0007669"/>
    <property type="project" value="InterPro"/>
</dbReference>
<evidence type="ECO:0008006" key="8">
    <source>
        <dbReference type="Google" id="ProtNLM"/>
    </source>
</evidence>
<dbReference type="PANTHER" id="PTHR32194">
    <property type="entry name" value="METALLOPROTEASE TLDD"/>
    <property type="match status" value="1"/>
</dbReference>
<dbReference type="InterPro" id="IPR029055">
    <property type="entry name" value="Ntn_hydrolases_N"/>
</dbReference>
<keyword evidence="3" id="KW-0647">Proteasome</keyword>
<evidence type="ECO:0000256" key="3">
    <source>
        <dbReference type="ARBA" id="ARBA00022942"/>
    </source>
</evidence>
<keyword evidence="4" id="KW-0539">Nucleus</keyword>
<proteinExistence type="predicted"/>
<comment type="subunit">
    <text evidence="5">The 26S proteasome consists of a 20S proteasome core and two 19S regulatory subunits. The 20S proteasome core is composed of 28 subunits that are arranged in four stacked rings, resulting in a barrel-shaped structure. The two end rings are each formed by seven alpha subunits, and the two central rings are each formed by seven beta subunits. The catalytic chamber with the active sites is on the inside of the barrel.</text>
</comment>
<evidence type="ECO:0000256" key="1">
    <source>
        <dbReference type="ARBA" id="ARBA00004123"/>
    </source>
</evidence>
<name>A0AA39KXN2_9HYME</name>
<dbReference type="EMBL" id="JAQQBS010000001">
    <property type="protein sequence ID" value="KAK0177477.1"/>
    <property type="molecule type" value="Genomic_DNA"/>
</dbReference>
<keyword evidence="2" id="KW-0963">Cytoplasm</keyword>
<keyword evidence="7" id="KW-1185">Reference proteome</keyword>
<reference evidence="6" key="2">
    <citation type="submission" date="2023-03" db="EMBL/GenBank/DDBJ databases">
        <authorList>
            <person name="Inwood S.N."/>
            <person name="Skelly J.G."/>
            <person name="Guhlin J."/>
            <person name="Harrop T.W.R."/>
            <person name="Goldson S.G."/>
            <person name="Dearden P.K."/>
        </authorList>
    </citation>
    <scope>NUCLEOTIDE SEQUENCE</scope>
    <source>
        <strain evidence="6">Irish</strain>
        <tissue evidence="6">Whole body</tissue>
    </source>
</reference>
<dbReference type="Proteomes" id="UP001168990">
    <property type="component" value="Unassembled WGS sequence"/>
</dbReference>
<dbReference type="InterPro" id="IPR023333">
    <property type="entry name" value="Proteasome_suB-type"/>
</dbReference>
<dbReference type="Gene3D" id="3.60.20.10">
    <property type="entry name" value="Glutamine Phosphoribosylpyrophosphate, subunit 1, domain 1"/>
    <property type="match status" value="1"/>
</dbReference>
<dbReference type="FunFam" id="3.60.20.10:FF:000027">
    <property type="entry name" value="Proteasome subunit beta type-6"/>
    <property type="match status" value="1"/>
</dbReference>
<comment type="caution">
    <text evidence="6">The sequence shown here is derived from an EMBL/GenBank/DDBJ whole genome shotgun (WGS) entry which is preliminary data.</text>
</comment>
<organism evidence="6 7">
    <name type="scientific">Microctonus aethiopoides</name>
    <dbReference type="NCBI Taxonomy" id="144406"/>
    <lineage>
        <taxon>Eukaryota</taxon>
        <taxon>Metazoa</taxon>
        <taxon>Ecdysozoa</taxon>
        <taxon>Arthropoda</taxon>
        <taxon>Hexapoda</taxon>
        <taxon>Insecta</taxon>
        <taxon>Pterygota</taxon>
        <taxon>Neoptera</taxon>
        <taxon>Endopterygota</taxon>
        <taxon>Hymenoptera</taxon>
        <taxon>Apocrita</taxon>
        <taxon>Ichneumonoidea</taxon>
        <taxon>Braconidae</taxon>
        <taxon>Euphorinae</taxon>
        <taxon>Microctonus</taxon>
    </lineage>
</organism>
<dbReference type="GO" id="GO:0005634">
    <property type="term" value="C:nucleus"/>
    <property type="evidence" value="ECO:0007669"/>
    <property type="project" value="UniProtKB-SubCell"/>
</dbReference>
<dbReference type="Pfam" id="PF00227">
    <property type="entry name" value="Proteasome"/>
    <property type="match status" value="1"/>
</dbReference>
<evidence type="ECO:0000256" key="2">
    <source>
        <dbReference type="ARBA" id="ARBA00022490"/>
    </source>
</evidence>
<protein>
    <recommendedName>
        <fullName evidence="8">Proteasome subunit beta type</fullName>
    </recommendedName>
</protein>
<accession>A0AA39KXN2</accession>
<dbReference type="InterPro" id="IPR001353">
    <property type="entry name" value="Proteasome_sua/b"/>
</dbReference>
<sequence length="235" mass="25991">MAMMSDYTGRNLPDYQTPGAKNASFSPYADNGGSVVAIGGEGFCIIASETRLSAGYTIYTRNQEKLFELSPNTVLGCTGCWCDILTFTRIIAARMQMYKHEHLKEMSTPAAAQMISTMLYYKRFFPYYISNILAGLDEDGNGCIYSYDPIGSCERNMYRAGGSSGALLQPLLDNQVGNKNQEGEKPPMTMERALNIIKDVFISATERDILTGDGISIKIITKDGIRTECTQLRKD</sequence>
<dbReference type="AlphaFoldDB" id="A0AA39KXN2"/>
<dbReference type="PROSITE" id="PS51476">
    <property type="entry name" value="PROTEASOME_BETA_2"/>
    <property type="match status" value="1"/>
</dbReference>
<reference evidence="6" key="1">
    <citation type="journal article" date="2023" name="bioRxiv">
        <title>Scaffold-level genome assemblies of two parasitoid biocontrol wasps reveal the parthenogenesis mechanism and an associated novel virus.</title>
        <authorList>
            <person name="Inwood S."/>
            <person name="Skelly J."/>
            <person name="Guhlin J."/>
            <person name="Harrop T."/>
            <person name="Goldson S."/>
            <person name="Dearden P."/>
        </authorList>
    </citation>
    <scope>NUCLEOTIDE SEQUENCE</scope>
    <source>
        <strain evidence="6">Irish</strain>
        <tissue evidence="6">Whole body</tissue>
    </source>
</reference>